<organism evidence="2">
    <name type="scientific">marine sediment metagenome</name>
    <dbReference type="NCBI Taxonomy" id="412755"/>
    <lineage>
        <taxon>unclassified sequences</taxon>
        <taxon>metagenomes</taxon>
        <taxon>ecological metagenomes</taxon>
    </lineage>
</organism>
<dbReference type="PROSITE" id="PS50125">
    <property type="entry name" value="GUANYLATE_CYCLASE_2"/>
    <property type="match status" value="1"/>
</dbReference>
<sequence>MERRFTTIVAADMVGYSRLVAADEVSAIDRFRLVRQEVIVPAIEDAGGRIIKTMGDGMLIEFASSHVALAAALDVQRKMHKREGRRPESEQLRFRIGINSGDAIIDGDDLLGDVVNIAARLESLAPPGGICLSDAARDLIPPEFAADFRELGLQYVKNMPAPVGVWNVKVEGVHAEPDTPAKRSERPSVAVLAFENQSSDPEQDFLADGIAADVTTELARFRSLFVIARNTAFSYKGTQTDVRQIAHELGVSYVIEGSVRRSGARIRVAVTLIHAKMGATLWSQTWNREISDVFELQDELTRAIVNAITPEMGANERALSLRKATDSLTAWELSQRGMAELYSYTADSYQRAFELFHAAANADPNFALPRAQLARWHSAIVVIGRSSDPVVDLMKGIEHANAAIKLDDRLEDGHIAMGSILGMMRREVEAFQALDRAYALNDNNAFMFHARTYVHLFQEDIDFDGMEESALAAIALNPKDPMAWGFHFMLASARWNRDPENGYLAAQADIEAACSFPQVEYFPLFVGAYLYVRLGDLDRAKHFLDRALEKRPDLTKEKWRTAFPFPTWPKMVSRLEKELEVLVSLGLPSN</sequence>
<dbReference type="SUPFAM" id="SSF55073">
    <property type="entry name" value="Nucleotide cyclase"/>
    <property type="match status" value="1"/>
</dbReference>
<dbReference type="GO" id="GO:0006171">
    <property type="term" value="P:cAMP biosynthetic process"/>
    <property type="evidence" value="ECO:0007669"/>
    <property type="project" value="TreeGrafter"/>
</dbReference>
<dbReference type="Gene3D" id="1.25.40.10">
    <property type="entry name" value="Tetratricopeptide repeat domain"/>
    <property type="match status" value="1"/>
</dbReference>
<proteinExistence type="predicted"/>
<dbReference type="Pfam" id="PF00211">
    <property type="entry name" value="Guanylate_cyc"/>
    <property type="match status" value="1"/>
</dbReference>
<dbReference type="SUPFAM" id="SSF48452">
    <property type="entry name" value="TPR-like"/>
    <property type="match status" value="1"/>
</dbReference>
<dbReference type="GO" id="GO:0035556">
    <property type="term" value="P:intracellular signal transduction"/>
    <property type="evidence" value="ECO:0007669"/>
    <property type="project" value="InterPro"/>
</dbReference>
<evidence type="ECO:0000313" key="2">
    <source>
        <dbReference type="EMBL" id="KKN82435.1"/>
    </source>
</evidence>
<dbReference type="PANTHER" id="PTHR43081:SF19">
    <property type="entry name" value="PH-SENSITIVE ADENYLATE CYCLASE RV1264"/>
    <property type="match status" value="1"/>
</dbReference>
<dbReference type="InterPro" id="IPR001054">
    <property type="entry name" value="A/G_cyclase"/>
</dbReference>
<accession>A0A0F9TMR6</accession>
<name>A0A0F9TMR6_9ZZZZ</name>
<dbReference type="InterPro" id="IPR029787">
    <property type="entry name" value="Nucleotide_cyclase"/>
</dbReference>
<protein>
    <recommendedName>
        <fullName evidence="1">Guanylate cyclase domain-containing protein</fullName>
    </recommendedName>
</protein>
<dbReference type="PANTHER" id="PTHR43081">
    <property type="entry name" value="ADENYLATE CYCLASE, TERMINAL-DIFFERENTIATION SPECIFIC-RELATED"/>
    <property type="match status" value="1"/>
</dbReference>
<feature type="domain" description="Guanylate cyclase" evidence="1">
    <location>
        <begin position="7"/>
        <end position="122"/>
    </location>
</feature>
<dbReference type="InterPro" id="IPR011990">
    <property type="entry name" value="TPR-like_helical_dom_sf"/>
</dbReference>
<dbReference type="Gene3D" id="3.40.50.10070">
    <property type="entry name" value="TolB, N-terminal domain"/>
    <property type="match status" value="1"/>
</dbReference>
<dbReference type="InterPro" id="IPR050697">
    <property type="entry name" value="Adenylyl/Guanylyl_Cyclase_3/4"/>
</dbReference>
<evidence type="ECO:0000259" key="1">
    <source>
        <dbReference type="PROSITE" id="PS50125"/>
    </source>
</evidence>
<gene>
    <name evidence="2" type="ORF">LCGC14_0309840</name>
</gene>
<dbReference type="Gene3D" id="3.30.70.1230">
    <property type="entry name" value="Nucleotide cyclase"/>
    <property type="match status" value="1"/>
</dbReference>
<comment type="caution">
    <text evidence="2">The sequence shown here is derived from an EMBL/GenBank/DDBJ whole genome shotgun (WGS) entry which is preliminary data.</text>
</comment>
<reference evidence="2" key="1">
    <citation type="journal article" date="2015" name="Nature">
        <title>Complex archaea that bridge the gap between prokaryotes and eukaryotes.</title>
        <authorList>
            <person name="Spang A."/>
            <person name="Saw J.H."/>
            <person name="Jorgensen S.L."/>
            <person name="Zaremba-Niedzwiedzka K."/>
            <person name="Martijn J."/>
            <person name="Lind A.E."/>
            <person name="van Eijk R."/>
            <person name="Schleper C."/>
            <person name="Guy L."/>
            <person name="Ettema T.J."/>
        </authorList>
    </citation>
    <scope>NUCLEOTIDE SEQUENCE</scope>
</reference>
<dbReference type="AlphaFoldDB" id="A0A0F9TMR6"/>
<dbReference type="CDD" id="cd07302">
    <property type="entry name" value="CHD"/>
    <property type="match status" value="1"/>
</dbReference>
<dbReference type="EMBL" id="LAZR01000201">
    <property type="protein sequence ID" value="KKN82435.1"/>
    <property type="molecule type" value="Genomic_DNA"/>
</dbReference>